<feature type="domain" description="DUF5110" evidence="8">
    <location>
        <begin position="733"/>
        <end position="797"/>
    </location>
</feature>
<dbReference type="GO" id="GO:0004558">
    <property type="term" value="F:alpha-1,4-glucosidase activity"/>
    <property type="evidence" value="ECO:0007669"/>
    <property type="project" value="UniProtKB-EC"/>
</dbReference>
<dbReference type="RefSeq" id="WP_184259213.1">
    <property type="nucleotide sequence ID" value="NZ_JACHIO010000022.1"/>
</dbReference>
<evidence type="ECO:0000256" key="5">
    <source>
        <dbReference type="SAM" id="SignalP"/>
    </source>
</evidence>
<name>A0A7W8ECV7_9BACT</name>
<dbReference type="InterPro" id="IPR000322">
    <property type="entry name" value="Glyco_hydro_31_TIM"/>
</dbReference>
<dbReference type="Gene3D" id="2.60.40.1180">
    <property type="entry name" value="Golgi alpha-mannosidase II"/>
    <property type="match status" value="2"/>
</dbReference>
<evidence type="ECO:0000256" key="2">
    <source>
        <dbReference type="ARBA" id="ARBA00022801"/>
    </source>
</evidence>
<sequence length="844" mass="92514">MRARSVSRFVVLCAGLGVASLPANAQSPSSLLSFSQVTSATPLPNGIELHDGTLVMRITALRDDVLRIRAGRNNALPEDASWAVLPEARTASAAVTQDTGTATIGFHTGSLRIAMDRATGLLTLSDLSGKVLQQDAEPLQFEGDRLHLAKTMPSDEHYFGLGDKTGAFDRRGQAFRLWNTDAYAWQESTDPLYKSIPFYLSYRAGTVLGVLIDNTWPSSFDFGKTVTDTVQYRADNGPADIYLLYGPSTKKVLASYAWLTGPTPLPPLWALGFQQSRFSYMTQARVLEVAGRLRSDKIPADAIYTDIDYQDRNRPFTINTTTFPDMPGMVAALHAEHFHVIAITDLHIANQPGQGYAPFDSGSAGDHFVKHPDGSIYTGPVWPGPSAFPDFTRQQTRLWWGTLYKDFDHMGIDGFWNDMNEPSVFTAHLTIPDDVVHRIDEPGFATRTATHRELHNVYGMENSRATFDGQLALRPDVRPFVLTRASYAGGQRYAATWTGDNSATWNHLRLTTSMLKNLGLSGFSMAGADVGGYAGTPTPELLTKWIEIGAFQPIDRDHAEKGTGDHEPWVGGAEQEDIRRHFIEQRYKLLPYLYTVMEENTRTGLPLLRPLFLEFPDAAPDHHPLDVDLDASGEFMVGPDLLVAAPPFPDKTDDYDAKLPSSGWYDFWTGARVDKAETKASTGGIQPEAATGPVLSVVHLHPELASLPVFVRPGAILPLAPLTQNTSERPNGPLTLRVFPGPECAGQLYQDDGTSFAYKRGEFLRMKFTCDASARDGSLVLHIGKHEGSYPAWWKEIIVDVEGAAKAPASVTINGHAGKFTSSDNAIVIATPDKGDGIEIVLHE</sequence>
<dbReference type="CDD" id="cd06604">
    <property type="entry name" value="GH31_glucosidase_II_MalA"/>
    <property type="match status" value="1"/>
</dbReference>
<dbReference type="Gene3D" id="2.60.40.1760">
    <property type="entry name" value="glycosyl hydrolase (family 31)"/>
    <property type="match status" value="1"/>
</dbReference>
<dbReference type="Proteomes" id="UP000584867">
    <property type="component" value="Unassembled WGS sequence"/>
</dbReference>
<evidence type="ECO:0000259" key="8">
    <source>
        <dbReference type="Pfam" id="PF17137"/>
    </source>
</evidence>
<dbReference type="InterPro" id="IPR030458">
    <property type="entry name" value="Glyco_hydro_31_AS"/>
</dbReference>
<protein>
    <submittedName>
        <fullName evidence="10">Alpha-glucosidase</fullName>
        <ecNumber evidence="10">3.2.1.20</ecNumber>
    </submittedName>
</protein>
<dbReference type="CDD" id="cd14752">
    <property type="entry name" value="GH31_N"/>
    <property type="match status" value="1"/>
</dbReference>
<dbReference type="EMBL" id="JACHIO010000022">
    <property type="protein sequence ID" value="MBB5066020.1"/>
    <property type="molecule type" value="Genomic_DNA"/>
</dbReference>
<dbReference type="InterPro" id="IPR017853">
    <property type="entry name" value="GH"/>
</dbReference>
<evidence type="ECO:0000259" key="9">
    <source>
        <dbReference type="Pfam" id="PF21365"/>
    </source>
</evidence>
<reference evidence="10 11" key="1">
    <citation type="submission" date="2020-08" db="EMBL/GenBank/DDBJ databases">
        <title>Genomic Encyclopedia of Type Strains, Phase IV (KMG-V): Genome sequencing to study the core and pangenomes of soil and plant-associated prokaryotes.</title>
        <authorList>
            <person name="Whitman W."/>
        </authorList>
    </citation>
    <scope>NUCLEOTIDE SEQUENCE [LARGE SCALE GENOMIC DNA]</scope>
    <source>
        <strain evidence="10 11">X5P3</strain>
    </source>
</reference>
<evidence type="ECO:0000256" key="1">
    <source>
        <dbReference type="ARBA" id="ARBA00007806"/>
    </source>
</evidence>
<feature type="signal peptide" evidence="5">
    <location>
        <begin position="1"/>
        <end position="25"/>
    </location>
</feature>
<evidence type="ECO:0000256" key="3">
    <source>
        <dbReference type="ARBA" id="ARBA00023295"/>
    </source>
</evidence>
<feature type="domain" description="Glycosyl hydrolase family 31 C-terminal" evidence="9">
    <location>
        <begin position="604"/>
        <end position="717"/>
    </location>
</feature>
<keyword evidence="2 4" id="KW-0378">Hydrolase</keyword>
<dbReference type="PANTHER" id="PTHR22762">
    <property type="entry name" value="ALPHA-GLUCOSIDASE"/>
    <property type="match status" value="1"/>
</dbReference>
<evidence type="ECO:0000259" key="7">
    <source>
        <dbReference type="Pfam" id="PF13802"/>
    </source>
</evidence>
<feature type="chain" id="PRO_5030948096" evidence="5">
    <location>
        <begin position="26"/>
        <end position="844"/>
    </location>
</feature>
<evidence type="ECO:0000313" key="11">
    <source>
        <dbReference type="Proteomes" id="UP000584867"/>
    </source>
</evidence>
<keyword evidence="3 4" id="KW-0326">Glycosidase</keyword>
<organism evidence="10 11">
    <name type="scientific">Granulicella mallensis</name>
    <dbReference type="NCBI Taxonomy" id="940614"/>
    <lineage>
        <taxon>Bacteria</taxon>
        <taxon>Pseudomonadati</taxon>
        <taxon>Acidobacteriota</taxon>
        <taxon>Terriglobia</taxon>
        <taxon>Terriglobales</taxon>
        <taxon>Acidobacteriaceae</taxon>
        <taxon>Granulicella</taxon>
    </lineage>
</organism>
<feature type="domain" description="Glycoside hydrolase family 31 TIM barrel" evidence="6">
    <location>
        <begin position="263"/>
        <end position="595"/>
    </location>
</feature>
<dbReference type="Gene3D" id="3.20.20.80">
    <property type="entry name" value="Glycosidases"/>
    <property type="match status" value="1"/>
</dbReference>
<dbReference type="PANTHER" id="PTHR22762:SF120">
    <property type="entry name" value="HETEROGLYCAN GLUCOSIDASE 1"/>
    <property type="match status" value="1"/>
</dbReference>
<dbReference type="InterPro" id="IPR011013">
    <property type="entry name" value="Gal_mutarotase_sf_dom"/>
</dbReference>
<comment type="caution">
    <text evidence="10">The sequence shown here is derived from an EMBL/GenBank/DDBJ whole genome shotgun (WGS) entry which is preliminary data.</text>
</comment>
<dbReference type="Pfam" id="PF13802">
    <property type="entry name" value="Gal_mutarotas_2"/>
    <property type="match status" value="1"/>
</dbReference>
<evidence type="ECO:0000313" key="10">
    <source>
        <dbReference type="EMBL" id="MBB5066020.1"/>
    </source>
</evidence>
<proteinExistence type="inferred from homology"/>
<gene>
    <name evidence="10" type="ORF">HDF15_004390</name>
</gene>
<dbReference type="InterPro" id="IPR048395">
    <property type="entry name" value="Glyco_hydro_31_C"/>
</dbReference>
<dbReference type="SUPFAM" id="SSF74650">
    <property type="entry name" value="Galactose mutarotase-like"/>
    <property type="match status" value="1"/>
</dbReference>
<dbReference type="Pfam" id="PF21365">
    <property type="entry name" value="Glyco_hydro_31_3rd"/>
    <property type="match status" value="1"/>
</dbReference>
<accession>A0A7W8ECV7</accession>
<dbReference type="EC" id="3.2.1.20" evidence="10"/>
<dbReference type="SUPFAM" id="SSF51011">
    <property type="entry name" value="Glycosyl hydrolase domain"/>
    <property type="match status" value="1"/>
</dbReference>
<comment type="similarity">
    <text evidence="1 4">Belongs to the glycosyl hydrolase 31 family.</text>
</comment>
<feature type="domain" description="Glycoside hydrolase family 31 N-terminal" evidence="7">
    <location>
        <begin position="56"/>
        <end position="221"/>
    </location>
</feature>
<dbReference type="InterPro" id="IPR033403">
    <property type="entry name" value="DUF5110"/>
</dbReference>
<dbReference type="Pfam" id="PF01055">
    <property type="entry name" value="Glyco_hydro_31_2nd"/>
    <property type="match status" value="1"/>
</dbReference>
<evidence type="ECO:0000256" key="4">
    <source>
        <dbReference type="RuleBase" id="RU361185"/>
    </source>
</evidence>
<dbReference type="Pfam" id="PF17137">
    <property type="entry name" value="DUF5110"/>
    <property type="match status" value="1"/>
</dbReference>
<dbReference type="SUPFAM" id="SSF51445">
    <property type="entry name" value="(Trans)glycosidases"/>
    <property type="match status" value="1"/>
</dbReference>
<dbReference type="GO" id="GO:0005975">
    <property type="term" value="P:carbohydrate metabolic process"/>
    <property type="evidence" value="ECO:0007669"/>
    <property type="project" value="InterPro"/>
</dbReference>
<dbReference type="PROSITE" id="PS00129">
    <property type="entry name" value="GLYCOSYL_HYDROL_F31_1"/>
    <property type="match status" value="1"/>
</dbReference>
<keyword evidence="5" id="KW-0732">Signal</keyword>
<dbReference type="InterPro" id="IPR013780">
    <property type="entry name" value="Glyco_hydro_b"/>
</dbReference>
<dbReference type="GO" id="GO:0030246">
    <property type="term" value="F:carbohydrate binding"/>
    <property type="evidence" value="ECO:0007669"/>
    <property type="project" value="InterPro"/>
</dbReference>
<dbReference type="InterPro" id="IPR025887">
    <property type="entry name" value="Glyco_hydro_31_N_dom"/>
</dbReference>
<evidence type="ECO:0000259" key="6">
    <source>
        <dbReference type="Pfam" id="PF01055"/>
    </source>
</evidence>
<dbReference type="AlphaFoldDB" id="A0A7W8ECV7"/>